<dbReference type="OrthoDB" id="9790710at2"/>
<dbReference type="Proteomes" id="UP000295733">
    <property type="component" value="Unassembled WGS sequence"/>
</dbReference>
<evidence type="ECO:0000256" key="1">
    <source>
        <dbReference type="ARBA" id="ARBA00022679"/>
    </source>
</evidence>
<reference evidence="3 4" key="1">
    <citation type="submission" date="2019-03" db="EMBL/GenBank/DDBJ databases">
        <title>Genomic Encyclopedia of Type Strains, Phase IV (KMG-IV): sequencing the most valuable type-strain genomes for metagenomic binning, comparative biology and taxonomic classification.</title>
        <authorList>
            <person name="Goeker M."/>
        </authorList>
    </citation>
    <scope>NUCLEOTIDE SEQUENCE [LARGE SCALE GENOMIC DNA]</scope>
    <source>
        <strain evidence="3 4">DSM 2781</strain>
    </source>
</reference>
<name>A0A4V2SMH8_RHOAD</name>
<feature type="domain" description="Glycosyl transferase family 1" evidence="2">
    <location>
        <begin position="246"/>
        <end position="370"/>
    </location>
</feature>
<dbReference type="AlphaFoldDB" id="A0A4V2SMH8"/>
<proteinExistence type="predicted"/>
<dbReference type="PANTHER" id="PTHR46401">
    <property type="entry name" value="GLYCOSYLTRANSFERASE WBBK-RELATED"/>
    <property type="match status" value="1"/>
</dbReference>
<organism evidence="3 4">
    <name type="scientific">Rhodovulum adriaticum</name>
    <name type="common">Rhodopseudomonas adriatica</name>
    <dbReference type="NCBI Taxonomy" id="35804"/>
    <lineage>
        <taxon>Bacteria</taxon>
        <taxon>Pseudomonadati</taxon>
        <taxon>Pseudomonadota</taxon>
        <taxon>Alphaproteobacteria</taxon>
        <taxon>Rhodobacterales</taxon>
        <taxon>Paracoccaceae</taxon>
        <taxon>Rhodovulum</taxon>
    </lineage>
</organism>
<keyword evidence="4" id="KW-1185">Reference proteome</keyword>
<dbReference type="RefSeq" id="WP_132598659.1">
    <property type="nucleotide sequence ID" value="NZ_NRRP01000005.1"/>
</dbReference>
<gene>
    <name evidence="3" type="ORF">EV656_101262</name>
</gene>
<evidence type="ECO:0000313" key="3">
    <source>
        <dbReference type="EMBL" id="TCP27356.1"/>
    </source>
</evidence>
<dbReference type="Pfam" id="PF00534">
    <property type="entry name" value="Glycos_transf_1"/>
    <property type="match status" value="1"/>
</dbReference>
<dbReference type="InterPro" id="IPR001296">
    <property type="entry name" value="Glyco_trans_1"/>
</dbReference>
<sequence length="423" mass="45244">MPGDGTNAAPIRDRPPPARLLDVTRLISRAGRPGALTGIDRVELAYLDWLCGLDTPVFALARTRGGYVLVTRAGMVALAVALRAGAWPPARPFDRALRPQHPDRARAEGLLRRHAVGRCLTPGLARMLRRHLPPGTACYNVGHANLTARTLRGLAAVPGGRLAVMIHDTIPLDYPDYARAGVPQAFAAKLARVSARADMVIYNSADTRARAQAHMARMGRVPPGLVAPLGIDPPRPDPAALPPDLPPTAPYFIALGTIEPRKNHALLLDVWEGFADDLPPGGVPTLVIAGRRGWRNERTFARLDAARARGLPIIERADLSDGAIAALLDGAAALLQPSLAEGYGLPPLEAAAQGTPVICTDLPIYRETLGAFPVYLSGRDAYPWRQAILEFAQGRGRPGDKDRAGPDIPTWQAHFDTLFSTGG</sequence>
<dbReference type="EMBL" id="SLXL01000001">
    <property type="protein sequence ID" value="TCP27356.1"/>
    <property type="molecule type" value="Genomic_DNA"/>
</dbReference>
<evidence type="ECO:0000313" key="4">
    <source>
        <dbReference type="Proteomes" id="UP000295733"/>
    </source>
</evidence>
<dbReference type="GO" id="GO:0016757">
    <property type="term" value="F:glycosyltransferase activity"/>
    <property type="evidence" value="ECO:0007669"/>
    <property type="project" value="InterPro"/>
</dbReference>
<evidence type="ECO:0000259" key="2">
    <source>
        <dbReference type="Pfam" id="PF00534"/>
    </source>
</evidence>
<keyword evidence="1 3" id="KW-0808">Transferase</keyword>
<dbReference type="Gene3D" id="3.40.50.2000">
    <property type="entry name" value="Glycogen Phosphorylase B"/>
    <property type="match status" value="1"/>
</dbReference>
<comment type="caution">
    <text evidence="3">The sequence shown here is derived from an EMBL/GenBank/DDBJ whole genome shotgun (WGS) entry which is preliminary data.</text>
</comment>
<protein>
    <submittedName>
        <fullName evidence="3">Glycosyltransferase involved in cell wall biosynthesis</fullName>
    </submittedName>
</protein>
<dbReference type="SUPFAM" id="SSF53756">
    <property type="entry name" value="UDP-Glycosyltransferase/glycogen phosphorylase"/>
    <property type="match status" value="1"/>
</dbReference>
<accession>A0A4V2SMH8</accession>
<dbReference type="PANTHER" id="PTHR46401:SF2">
    <property type="entry name" value="GLYCOSYLTRANSFERASE WBBK-RELATED"/>
    <property type="match status" value="1"/>
</dbReference>